<dbReference type="InterPro" id="IPR011991">
    <property type="entry name" value="ArsR-like_HTH"/>
</dbReference>
<evidence type="ECO:0000256" key="4">
    <source>
        <dbReference type="SAM" id="MobiDB-lite"/>
    </source>
</evidence>
<evidence type="ECO:0000256" key="3">
    <source>
        <dbReference type="ARBA" id="ARBA00023163"/>
    </source>
</evidence>
<proteinExistence type="predicted"/>
<evidence type="ECO:0000256" key="1">
    <source>
        <dbReference type="ARBA" id="ARBA00023015"/>
    </source>
</evidence>
<keyword evidence="7" id="KW-1185">Reference proteome</keyword>
<dbReference type="SUPFAM" id="SSF46785">
    <property type="entry name" value="Winged helix' DNA-binding domain"/>
    <property type="match status" value="1"/>
</dbReference>
<dbReference type="InterPro" id="IPR036390">
    <property type="entry name" value="WH_DNA-bd_sf"/>
</dbReference>
<comment type="caution">
    <text evidence="6">The sequence shown here is derived from an EMBL/GenBank/DDBJ whole genome shotgun (WGS) entry which is preliminary data.</text>
</comment>
<dbReference type="CDD" id="cd00090">
    <property type="entry name" value="HTH_ARSR"/>
    <property type="match status" value="1"/>
</dbReference>
<dbReference type="InterPro" id="IPR051081">
    <property type="entry name" value="HTH_MetalResp_TranReg"/>
</dbReference>
<evidence type="ECO:0000259" key="5">
    <source>
        <dbReference type="SMART" id="SM00418"/>
    </source>
</evidence>
<evidence type="ECO:0000313" key="7">
    <source>
        <dbReference type="Proteomes" id="UP000228758"/>
    </source>
</evidence>
<feature type="domain" description="HTH arsR-type" evidence="5">
    <location>
        <begin position="15"/>
        <end position="104"/>
    </location>
</feature>
<dbReference type="AlphaFoldDB" id="A0A2M9CJ70"/>
<organism evidence="6 7">
    <name type="scientific">Diaminobutyricimonas aerilata</name>
    <dbReference type="NCBI Taxonomy" id="1162967"/>
    <lineage>
        <taxon>Bacteria</taxon>
        <taxon>Bacillati</taxon>
        <taxon>Actinomycetota</taxon>
        <taxon>Actinomycetes</taxon>
        <taxon>Micrococcales</taxon>
        <taxon>Microbacteriaceae</taxon>
        <taxon>Diaminobutyricimonas</taxon>
    </lineage>
</organism>
<dbReference type="EMBL" id="PGFF01000001">
    <property type="protein sequence ID" value="PJJ71953.1"/>
    <property type="molecule type" value="Genomic_DNA"/>
</dbReference>
<feature type="region of interest" description="Disordered" evidence="4">
    <location>
        <begin position="192"/>
        <end position="220"/>
    </location>
</feature>
<keyword evidence="3" id="KW-0804">Transcription</keyword>
<protein>
    <submittedName>
        <fullName evidence="6">Helix-turn-helix protein</fullName>
    </submittedName>
</protein>
<dbReference type="PANTHER" id="PTHR33154:SF15">
    <property type="entry name" value="REGULATORY PROTEIN ARSR"/>
    <property type="match status" value="1"/>
</dbReference>
<dbReference type="PANTHER" id="PTHR33154">
    <property type="entry name" value="TRANSCRIPTIONAL REGULATOR, ARSR FAMILY"/>
    <property type="match status" value="1"/>
</dbReference>
<evidence type="ECO:0000256" key="2">
    <source>
        <dbReference type="ARBA" id="ARBA00023125"/>
    </source>
</evidence>
<gene>
    <name evidence="6" type="ORF">CLV46_1512</name>
</gene>
<accession>A0A2M9CJ70</accession>
<dbReference type="OrthoDB" id="7945987at2"/>
<reference evidence="6 7" key="1">
    <citation type="submission" date="2017-11" db="EMBL/GenBank/DDBJ databases">
        <title>Genomic Encyclopedia of Archaeal and Bacterial Type Strains, Phase II (KMG-II): From Individual Species to Whole Genera.</title>
        <authorList>
            <person name="Goeker M."/>
        </authorList>
    </citation>
    <scope>NUCLEOTIDE SEQUENCE [LARGE SCALE GENOMIC DNA]</scope>
    <source>
        <strain evidence="6 7">DSM 27393</strain>
    </source>
</reference>
<evidence type="ECO:0000313" key="6">
    <source>
        <dbReference type="EMBL" id="PJJ71953.1"/>
    </source>
</evidence>
<dbReference type="SMART" id="SM00418">
    <property type="entry name" value="HTH_ARSR"/>
    <property type="match status" value="1"/>
</dbReference>
<dbReference type="Gene3D" id="1.10.10.10">
    <property type="entry name" value="Winged helix-like DNA-binding domain superfamily/Winged helix DNA-binding domain"/>
    <property type="match status" value="1"/>
</dbReference>
<dbReference type="GO" id="GO:0003677">
    <property type="term" value="F:DNA binding"/>
    <property type="evidence" value="ECO:0007669"/>
    <property type="project" value="UniProtKB-KW"/>
</dbReference>
<dbReference type="Proteomes" id="UP000228758">
    <property type="component" value="Unassembled WGS sequence"/>
</dbReference>
<dbReference type="Pfam" id="PF12840">
    <property type="entry name" value="HTH_20"/>
    <property type="match status" value="1"/>
</dbReference>
<sequence length="220" mass="24661">MADETPPENIEIDFASLKGLAHPLRVKILDVLSVYGPHTASGLADRLGETSGATSYHLRQLERHGFVQEVADRGSGRERWWERRPGGINIEPRKLPQAARPASDLVMREWQRNRAELLDAFLLRGEDELPERWISATVSSTANLFLTDEQLRSLSAELLALVDGYVDRYRHQKHHPVPGSRPVQVQIDAFPVLDGVETPADDRPDVGGPTYSDDQKRGRS</sequence>
<name>A0A2M9CJ70_9MICO</name>
<dbReference type="InterPro" id="IPR036388">
    <property type="entry name" value="WH-like_DNA-bd_sf"/>
</dbReference>
<keyword evidence="1" id="KW-0805">Transcription regulation</keyword>
<dbReference type="RefSeq" id="WP_100364198.1">
    <property type="nucleotide sequence ID" value="NZ_PGFF01000001.1"/>
</dbReference>
<dbReference type="InterPro" id="IPR001845">
    <property type="entry name" value="HTH_ArsR_DNA-bd_dom"/>
</dbReference>
<dbReference type="GO" id="GO:0003700">
    <property type="term" value="F:DNA-binding transcription factor activity"/>
    <property type="evidence" value="ECO:0007669"/>
    <property type="project" value="InterPro"/>
</dbReference>
<keyword evidence="2" id="KW-0238">DNA-binding</keyword>